<name>A0A841JPK1_9SPHI</name>
<dbReference type="Proteomes" id="UP000548326">
    <property type="component" value="Unassembled WGS sequence"/>
</dbReference>
<dbReference type="RefSeq" id="WP_183589401.1">
    <property type="nucleotide sequence ID" value="NZ_JACHCA010000016.1"/>
</dbReference>
<evidence type="ECO:0000313" key="2">
    <source>
        <dbReference type="Proteomes" id="UP000548326"/>
    </source>
</evidence>
<accession>A0A841JPK1</accession>
<organism evidence="1 2">
    <name type="scientific">Mucilaginibacter lappiensis</name>
    <dbReference type="NCBI Taxonomy" id="354630"/>
    <lineage>
        <taxon>Bacteria</taxon>
        <taxon>Pseudomonadati</taxon>
        <taxon>Bacteroidota</taxon>
        <taxon>Sphingobacteriia</taxon>
        <taxon>Sphingobacteriales</taxon>
        <taxon>Sphingobacteriaceae</taxon>
        <taxon>Mucilaginibacter</taxon>
    </lineage>
</organism>
<dbReference type="GO" id="GO:0005840">
    <property type="term" value="C:ribosome"/>
    <property type="evidence" value="ECO:0007669"/>
    <property type="project" value="UniProtKB-KW"/>
</dbReference>
<comment type="caution">
    <text evidence="1">The sequence shown here is derived from an EMBL/GenBank/DDBJ whole genome shotgun (WGS) entry which is preliminary data.</text>
</comment>
<evidence type="ECO:0000313" key="1">
    <source>
        <dbReference type="EMBL" id="MBB6130688.1"/>
    </source>
</evidence>
<sequence>MRETDAIVAEVREALTAKQEEINKAGDAAIAYEKEAFKKRQKEFVHFERNAAGLTCTASQKPSVIDSYKKDAEVLLGEISRILV</sequence>
<proteinExistence type="predicted"/>
<protein>
    <submittedName>
        <fullName evidence="1">Ribosomal protein L14</fullName>
    </submittedName>
</protein>
<dbReference type="EMBL" id="JACHCA010000016">
    <property type="protein sequence ID" value="MBB6130688.1"/>
    <property type="molecule type" value="Genomic_DNA"/>
</dbReference>
<keyword evidence="1" id="KW-0687">Ribonucleoprotein</keyword>
<keyword evidence="1" id="KW-0689">Ribosomal protein</keyword>
<dbReference type="AlphaFoldDB" id="A0A841JPK1"/>
<gene>
    <name evidence="1" type="ORF">HDF22_004831</name>
</gene>
<reference evidence="1 2" key="1">
    <citation type="submission" date="2020-08" db="EMBL/GenBank/DDBJ databases">
        <title>Genomic Encyclopedia of Type Strains, Phase IV (KMG-V): Genome sequencing to study the core and pangenomes of soil and plant-associated prokaryotes.</title>
        <authorList>
            <person name="Whitman W."/>
        </authorList>
    </citation>
    <scope>NUCLEOTIDE SEQUENCE [LARGE SCALE GENOMIC DNA]</scope>
    <source>
        <strain evidence="1 2">MP601</strain>
    </source>
</reference>